<accession>A0AAU2JXE3</accession>
<dbReference type="EMBL" id="CP108264">
    <property type="protein sequence ID" value="WTU77510.1"/>
    <property type="molecule type" value="Genomic_DNA"/>
</dbReference>
<gene>
    <name evidence="1" type="ORF">OG327_31610</name>
</gene>
<proteinExistence type="predicted"/>
<evidence type="ECO:0000313" key="1">
    <source>
        <dbReference type="EMBL" id="WTU77510.1"/>
    </source>
</evidence>
<dbReference type="AlphaFoldDB" id="A0AAU2JXE3"/>
<reference evidence="1" key="1">
    <citation type="submission" date="2022-10" db="EMBL/GenBank/DDBJ databases">
        <title>The complete genomes of actinobacterial strains from the NBC collection.</title>
        <authorList>
            <person name="Joergensen T.S."/>
            <person name="Alvarez Arevalo M."/>
            <person name="Sterndorff E.B."/>
            <person name="Faurdal D."/>
            <person name="Vuksanovic O."/>
            <person name="Mourched A.-S."/>
            <person name="Charusanti P."/>
            <person name="Shaw S."/>
            <person name="Blin K."/>
            <person name="Weber T."/>
        </authorList>
    </citation>
    <scope>NUCLEOTIDE SEQUENCE</scope>
    <source>
        <strain evidence="1">NBC_00049</strain>
    </source>
</reference>
<sequence>MPEELDDVLAAFTQQIQARFQMPLHQLRDAVTAAPEANPESTTVVRWYIHLEEAQGLLTRAEDDLVLALDQAPAGQLDDPAMALADRVNALVAVRDGRAMVVRHLLDDNAPGRRTPGPWRGTVRTGPAIETTPVARPAAVPAVPARGGMR</sequence>
<organism evidence="1">
    <name type="scientific">Streptomyces sp. NBC_00049</name>
    <dbReference type="NCBI Taxonomy" id="2903617"/>
    <lineage>
        <taxon>Bacteria</taxon>
        <taxon>Bacillati</taxon>
        <taxon>Actinomycetota</taxon>
        <taxon>Actinomycetes</taxon>
        <taxon>Kitasatosporales</taxon>
        <taxon>Streptomycetaceae</taxon>
        <taxon>Streptomyces</taxon>
    </lineage>
</organism>
<name>A0AAU2JXE3_9ACTN</name>
<protein>
    <submittedName>
        <fullName evidence="1">Uncharacterized protein</fullName>
    </submittedName>
</protein>